<dbReference type="PANTHER" id="PTHR10013">
    <property type="entry name" value="GENERAL VESICULAR TRANSPORT FACTOR P115"/>
    <property type="match status" value="1"/>
</dbReference>
<dbReference type="InterPro" id="IPR011989">
    <property type="entry name" value="ARM-like"/>
</dbReference>
<evidence type="ECO:0000313" key="6">
    <source>
        <dbReference type="EMBL" id="CAD7261230.1"/>
    </source>
</evidence>
<dbReference type="EMBL" id="OC002067">
    <property type="protein sequence ID" value="CAD7261230.1"/>
    <property type="molecule type" value="Genomic_DNA"/>
</dbReference>
<evidence type="ECO:0000256" key="2">
    <source>
        <dbReference type="ARBA" id="ARBA00023034"/>
    </source>
</evidence>
<comment type="subcellular location">
    <subcellularLocation>
        <location evidence="1">Golgi apparatus</location>
    </subcellularLocation>
</comment>
<protein>
    <recommendedName>
        <fullName evidence="5">Vesicle tethering protein Uso1/P115-like head domain-containing protein</fullName>
    </recommendedName>
</protein>
<dbReference type="InterPro" id="IPR041209">
    <property type="entry name" value="P115_Arm_rpt"/>
</dbReference>
<dbReference type="InterPro" id="IPR006953">
    <property type="entry name" value="Vesicle_Uso1_P115_head"/>
</dbReference>
<proteinExistence type="predicted"/>
<keyword evidence="2" id="KW-0333">Golgi apparatus</keyword>
<dbReference type="PANTHER" id="PTHR10013:SF0">
    <property type="entry name" value="GENERAL VESICULAR TRANSPORT FACTOR P115"/>
    <property type="match status" value="1"/>
</dbReference>
<dbReference type="InterPro" id="IPR000225">
    <property type="entry name" value="Armadillo"/>
</dbReference>
<gene>
    <name evidence="6" type="ORF">TSIB3V08_LOCUS5374</name>
</gene>
<evidence type="ECO:0000259" key="5">
    <source>
        <dbReference type="Pfam" id="PF04869"/>
    </source>
</evidence>
<organism evidence="6">
    <name type="scientific">Timema shepardi</name>
    <name type="common">Walking stick</name>
    <dbReference type="NCBI Taxonomy" id="629360"/>
    <lineage>
        <taxon>Eukaryota</taxon>
        <taxon>Metazoa</taxon>
        <taxon>Ecdysozoa</taxon>
        <taxon>Arthropoda</taxon>
        <taxon>Hexapoda</taxon>
        <taxon>Insecta</taxon>
        <taxon>Pterygota</taxon>
        <taxon>Neoptera</taxon>
        <taxon>Polyneoptera</taxon>
        <taxon>Phasmatodea</taxon>
        <taxon>Timematodea</taxon>
        <taxon>Timematoidea</taxon>
        <taxon>Timematidae</taxon>
        <taxon>Timema</taxon>
    </lineage>
</organism>
<reference evidence="6" key="1">
    <citation type="submission" date="2020-11" db="EMBL/GenBank/DDBJ databases">
        <authorList>
            <person name="Tran Van P."/>
        </authorList>
    </citation>
    <scope>NUCLEOTIDE SEQUENCE</scope>
</reference>
<dbReference type="SUPFAM" id="SSF48371">
    <property type="entry name" value="ARM repeat"/>
    <property type="match status" value="1"/>
</dbReference>
<dbReference type="SMART" id="SM00185">
    <property type="entry name" value="ARM"/>
    <property type="match status" value="2"/>
</dbReference>
<dbReference type="GO" id="GO:0006888">
    <property type="term" value="P:endoplasmic reticulum to Golgi vesicle-mediated transport"/>
    <property type="evidence" value="ECO:0007669"/>
    <property type="project" value="TreeGrafter"/>
</dbReference>
<name>A0A7R9AVX1_TIMSH</name>
<evidence type="ECO:0000256" key="1">
    <source>
        <dbReference type="ARBA" id="ARBA00004555"/>
    </source>
</evidence>
<dbReference type="GO" id="GO:0012507">
    <property type="term" value="C:ER to Golgi transport vesicle membrane"/>
    <property type="evidence" value="ECO:0007669"/>
    <property type="project" value="TreeGrafter"/>
</dbReference>
<feature type="coiled-coil region" evidence="4">
    <location>
        <begin position="828"/>
        <end position="883"/>
    </location>
</feature>
<evidence type="ECO:0000256" key="4">
    <source>
        <dbReference type="SAM" id="Coils"/>
    </source>
</evidence>
<dbReference type="GO" id="GO:0005783">
    <property type="term" value="C:endoplasmic reticulum"/>
    <property type="evidence" value="ECO:0007669"/>
    <property type="project" value="TreeGrafter"/>
</dbReference>
<dbReference type="Pfam" id="PF04869">
    <property type="entry name" value="Uso1_p115_head"/>
    <property type="match status" value="2"/>
</dbReference>
<dbReference type="GO" id="GO:0048211">
    <property type="term" value="P:Golgi vesicle docking"/>
    <property type="evidence" value="ECO:0007669"/>
    <property type="project" value="TreeGrafter"/>
</dbReference>
<accession>A0A7R9AVX1</accession>
<dbReference type="InterPro" id="IPR024095">
    <property type="entry name" value="Vesicle_P115"/>
</dbReference>
<dbReference type="AlphaFoldDB" id="A0A7R9AVX1"/>
<sequence>MGALKHVLETDHADSEIVGYTLDTLCNITAPETFEEEEHPSLGPTLTGVSQQFTEIFIKQPDNVALVLGFLEEYDFHVRWPAVKLLTSLLANKPKDLQEIVLVSPMGVSKLMDLLSDSREVIRNDALLLLTQLTKGNANIQKIVAFENAFDRLFDVIMEEGYSDGGIVVEDCLLLMLNLLRNNTSNQNFFKEGSYIQRLTPMFKLPQDVDDSGWSAQKVSNIHCMLQGEDLVFRVIAVSGILDSDPCPRQASPGNLEKMIRMHREMKPSMLYADYPNHHMLYFASYLLHVGLEVAHLVQCHTQISSSLASPDYLKANLQWMILQECPISIFQNTSPLPDPWGQLLILFLHKDTPRHLSGTVLVIAQETAPYTLRVSGIGKVELEEVNPHLRGVRVETHLGKTTPSSPDRDSNLDLPVLSSQAQHDKRVARTLVTPGNPAQVTSSSQKSMRQCGLLEALCDILMASGVPADILTETISTVGEVIRGNQSNQEYFSTVMAPSTPPRPALVVLLMSMVNEKQPFILRCSVLYCFQCFLFKNEVGQSQLVQTLLPSATEVISLTTGQLLCGGLFSNDALSNWFSAVALSHALVENPVQQEQLLRVLLATNTGGQPVSLLHQCSMLLQQCSKLHSKLGLLILLSTWLSHCPLAVKQFVSVPTSVTYLTAQAGSNEHDDNEELVQGMCAFLLGLCIVFNDDSVAAFTKLHSNRNSSIVGDQGLGMGVSIESLTTLPLIRTFTSQGGLKDKLKQLVGNRIGVEVFVDKLGEVSKHEVYSKAAKHPQLKPQFPSDLLLDHEFCQLFKALEGMVVKAVAPKPLMNGSSEPAVDSSYLMQYKELIREQDRRLEELSQTVERLTQEKHYMQMKLEECTGTLAQLRDQNMLLKAQANTSLGPVPELEEARVGLEHWRAECEHKDAIIESLQSNISADTHIDDLEARIHELYLEMGEKDLELERLKKSTTSHQHQLHCHLHHHLVPLTSKFQTSCREILVHNQVDDDAEADLEEVN</sequence>
<evidence type="ECO:0000256" key="3">
    <source>
        <dbReference type="ARBA" id="ARBA00023054"/>
    </source>
</evidence>
<feature type="domain" description="Vesicle tethering protein Uso1/P115-like head" evidence="5">
    <location>
        <begin position="742"/>
        <end position="808"/>
    </location>
</feature>
<dbReference type="GO" id="GO:0006886">
    <property type="term" value="P:intracellular protein transport"/>
    <property type="evidence" value="ECO:0007669"/>
    <property type="project" value="InterPro"/>
</dbReference>
<dbReference type="GO" id="GO:0000139">
    <property type="term" value="C:Golgi membrane"/>
    <property type="evidence" value="ECO:0007669"/>
    <property type="project" value="InterPro"/>
</dbReference>
<dbReference type="GO" id="GO:0048280">
    <property type="term" value="P:vesicle fusion with Golgi apparatus"/>
    <property type="evidence" value="ECO:0007669"/>
    <property type="project" value="InterPro"/>
</dbReference>
<keyword evidence="3 4" id="KW-0175">Coiled coil</keyword>
<dbReference type="Pfam" id="PF18770">
    <property type="entry name" value="Arm_vescicular"/>
    <property type="match status" value="1"/>
</dbReference>
<dbReference type="InterPro" id="IPR016024">
    <property type="entry name" value="ARM-type_fold"/>
</dbReference>
<dbReference type="GO" id="GO:0005795">
    <property type="term" value="C:Golgi stack"/>
    <property type="evidence" value="ECO:0007669"/>
    <property type="project" value="TreeGrafter"/>
</dbReference>
<feature type="domain" description="Vesicle tethering protein Uso1/P115-like head" evidence="5">
    <location>
        <begin position="486"/>
        <end position="698"/>
    </location>
</feature>
<dbReference type="Gene3D" id="1.25.10.10">
    <property type="entry name" value="Leucine-rich Repeat Variant"/>
    <property type="match status" value="2"/>
</dbReference>
<dbReference type="GO" id="GO:0045056">
    <property type="term" value="P:transcytosis"/>
    <property type="evidence" value="ECO:0007669"/>
    <property type="project" value="TreeGrafter"/>
</dbReference>